<comment type="caution">
    <text evidence="2">The sequence shown here is derived from an EMBL/GenBank/DDBJ whole genome shotgun (WGS) entry which is preliminary data.</text>
</comment>
<keyword evidence="1" id="KW-0812">Transmembrane</keyword>
<feature type="transmembrane region" description="Helical" evidence="1">
    <location>
        <begin position="30"/>
        <end position="48"/>
    </location>
</feature>
<dbReference type="EMBL" id="LSFN01000044">
    <property type="protein sequence ID" value="OAB71096.1"/>
    <property type="molecule type" value="Genomic_DNA"/>
</dbReference>
<dbReference type="Proteomes" id="UP000077134">
    <property type="component" value="Unassembled WGS sequence"/>
</dbReference>
<keyword evidence="1" id="KW-1133">Transmembrane helix</keyword>
<evidence type="ECO:0000256" key="1">
    <source>
        <dbReference type="SAM" id="Phobius"/>
    </source>
</evidence>
<keyword evidence="1" id="KW-0472">Membrane</keyword>
<protein>
    <submittedName>
        <fullName evidence="2">Uncharacterized protein</fullName>
    </submittedName>
</protein>
<dbReference type="KEGG" id="pcx:LPB68_09155"/>
<sequence>MSALSFFQPLWLTTYSAILIWMLGYEFDSFMTIALFLIISSVSFGLFILGLAFWIGFGALPIIILLMFFGATLLQLAPEMMPFRDVLNLR</sequence>
<name>A0A167AJB9_9BACL</name>
<dbReference type="AlphaFoldDB" id="A0A167AJB9"/>
<feature type="transmembrane region" description="Helical" evidence="1">
    <location>
        <begin position="54"/>
        <end position="74"/>
    </location>
</feature>
<reference evidence="2 3" key="1">
    <citation type="submission" date="2016-02" db="EMBL/GenBank/DDBJ databases">
        <title>Paenibacillus sp. LPB0068, isolated from Crassostrea gigas.</title>
        <authorList>
            <person name="Shin S.-K."/>
            <person name="Yi H."/>
        </authorList>
    </citation>
    <scope>NUCLEOTIDE SEQUENCE [LARGE SCALE GENOMIC DNA]</scope>
    <source>
        <strain evidence="2 3">LPB0068</strain>
    </source>
</reference>
<dbReference type="RefSeq" id="WP_068661442.1">
    <property type="nucleotide sequence ID" value="NZ_CP017770.1"/>
</dbReference>
<evidence type="ECO:0000313" key="3">
    <source>
        <dbReference type="Proteomes" id="UP000077134"/>
    </source>
</evidence>
<proteinExistence type="predicted"/>
<dbReference type="OrthoDB" id="2406134at2"/>
<feature type="transmembrane region" description="Helical" evidence="1">
    <location>
        <begin position="6"/>
        <end position="23"/>
    </location>
</feature>
<gene>
    <name evidence="2" type="ORF">PNBC_21305</name>
</gene>
<dbReference type="STRING" id="1763538.LPB68_09155"/>
<keyword evidence="3" id="KW-1185">Reference proteome</keyword>
<accession>A0A167AJB9</accession>
<organism evidence="2 3">
    <name type="scientific">Paenibacillus crassostreae</name>
    <dbReference type="NCBI Taxonomy" id="1763538"/>
    <lineage>
        <taxon>Bacteria</taxon>
        <taxon>Bacillati</taxon>
        <taxon>Bacillota</taxon>
        <taxon>Bacilli</taxon>
        <taxon>Bacillales</taxon>
        <taxon>Paenibacillaceae</taxon>
        <taxon>Paenibacillus</taxon>
    </lineage>
</organism>
<evidence type="ECO:0000313" key="2">
    <source>
        <dbReference type="EMBL" id="OAB71096.1"/>
    </source>
</evidence>